<evidence type="ECO:0000256" key="3">
    <source>
        <dbReference type="ARBA" id="ARBA00001968"/>
    </source>
</evidence>
<evidence type="ECO:0000256" key="7">
    <source>
        <dbReference type="ARBA" id="ARBA00009789"/>
    </source>
</evidence>
<comment type="caution">
    <text evidence="14">Lacks conserved residue(s) required for the propagation of feature annotation.</text>
</comment>
<keyword evidence="11 14" id="KW-0414">Isoprene biosynthesis</keyword>
<dbReference type="HAMAP" id="MF_01520">
    <property type="entry name" value="IspDF"/>
    <property type="match status" value="1"/>
</dbReference>
<comment type="similarity">
    <text evidence="6">Belongs to the IspF family.</text>
</comment>
<evidence type="ECO:0000256" key="4">
    <source>
        <dbReference type="ARBA" id="ARBA00004709"/>
    </source>
</evidence>
<comment type="function">
    <text evidence="14">Bifunctional enzyme that catalyzes the formation of 4-diphosphocytidyl-2-C-methyl-D-erythritol from CTP and 2-C-methyl-D-erythritol 4-phosphate (MEP) (IspD), and catalyzes the conversion of 4-diphosphocytidyl-2-C-methyl-D-erythritol 2-phosphate (CDP-ME2P) to 2-C-methyl-D-erythritol 2,4-cyclodiphosphate (ME-CPP) with a corresponding release of cytidine 5-monophosphate (CMP) (IspF).</text>
</comment>
<comment type="similarity">
    <text evidence="14">In the C-terminal section; belongs to the IspF family.</text>
</comment>
<dbReference type="HAMAP" id="MF_00108">
    <property type="entry name" value="IspD"/>
    <property type="match status" value="1"/>
</dbReference>
<dbReference type="EMBL" id="DWXG01000040">
    <property type="protein sequence ID" value="HJB97953.1"/>
    <property type="molecule type" value="Genomic_DNA"/>
</dbReference>
<feature type="site" description="Transition state stabilizer" evidence="14">
    <location>
        <position position="19"/>
    </location>
</feature>
<gene>
    <name evidence="16" type="primary">ispD</name>
    <name evidence="14" type="synonym">ispDF</name>
    <name evidence="16" type="ORF">H9710_05155</name>
</gene>
<dbReference type="InterPro" id="IPR034683">
    <property type="entry name" value="IspD/TarI"/>
</dbReference>
<dbReference type="GO" id="GO:0016114">
    <property type="term" value="P:terpenoid biosynthetic process"/>
    <property type="evidence" value="ECO:0007669"/>
    <property type="project" value="InterPro"/>
</dbReference>
<feature type="binding site" evidence="14">
    <location>
        <begin position="365"/>
        <end position="368"/>
    </location>
    <ligand>
        <name>4-CDP-2-C-methyl-D-erythritol 2-phosphate</name>
        <dbReference type="ChEBI" id="CHEBI:57919"/>
    </ligand>
</feature>
<comment type="cofactor">
    <cofactor evidence="3 14">
        <name>a divalent metal cation</name>
        <dbReference type="ChEBI" id="CHEBI:60240"/>
    </cofactor>
</comment>
<dbReference type="HAMAP" id="MF_00107">
    <property type="entry name" value="IspF"/>
    <property type="match status" value="1"/>
</dbReference>
<feature type="site" description="Transition state stabilizer" evidence="14">
    <location>
        <position position="26"/>
    </location>
</feature>
<feature type="domain" description="2-C-methyl-D-erythritol 2,4-cyclodiphosphate synthase" evidence="15">
    <location>
        <begin position="234"/>
        <end position="387"/>
    </location>
</feature>
<feature type="binding site" evidence="14">
    <location>
        <begin position="241"/>
        <end position="243"/>
    </location>
    <ligand>
        <name>4-CDP-2-C-methyl-D-erythritol 2-phosphate</name>
        <dbReference type="ChEBI" id="CHEBI:57919"/>
    </ligand>
</feature>
<feature type="binding site" evidence="14">
    <location>
        <position position="372"/>
    </location>
    <ligand>
        <name>4-CDP-2-C-methyl-D-erythritol 2-phosphate</name>
        <dbReference type="ChEBI" id="CHEBI:57919"/>
    </ligand>
</feature>
<proteinExistence type="inferred from homology"/>
<evidence type="ECO:0000256" key="11">
    <source>
        <dbReference type="ARBA" id="ARBA00023229"/>
    </source>
</evidence>
<comment type="catalytic activity">
    <reaction evidence="1 14">
        <text>4-CDP-2-C-methyl-D-erythritol 2-phosphate = 2-C-methyl-D-erythritol 2,4-cyclic diphosphate + CMP</text>
        <dbReference type="Rhea" id="RHEA:23864"/>
        <dbReference type="ChEBI" id="CHEBI:57919"/>
        <dbReference type="ChEBI" id="CHEBI:58483"/>
        <dbReference type="ChEBI" id="CHEBI:60377"/>
        <dbReference type="EC" id="4.6.1.12"/>
    </reaction>
</comment>
<evidence type="ECO:0000256" key="12">
    <source>
        <dbReference type="ARBA" id="ARBA00023239"/>
    </source>
</evidence>
<comment type="catalytic activity">
    <reaction evidence="2 14">
        <text>2-C-methyl-D-erythritol 4-phosphate + CTP + H(+) = 4-CDP-2-C-methyl-D-erythritol + diphosphate</text>
        <dbReference type="Rhea" id="RHEA:13429"/>
        <dbReference type="ChEBI" id="CHEBI:15378"/>
        <dbReference type="ChEBI" id="CHEBI:33019"/>
        <dbReference type="ChEBI" id="CHEBI:37563"/>
        <dbReference type="ChEBI" id="CHEBI:57823"/>
        <dbReference type="ChEBI" id="CHEBI:58262"/>
        <dbReference type="EC" id="2.7.7.60"/>
    </reaction>
</comment>
<keyword evidence="9 14" id="KW-0548">Nucleotidyltransferase</keyword>
<comment type="caution">
    <text evidence="16">The sequence shown here is derived from an EMBL/GenBank/DDBJ whole genome shotgun (WGS) entry which is preliminary data.</text>
</comment>
<feature type="site" description="Positions MEP for the nucleophilic attack" evidence="14">
    <location>
        <position position="213"/>
    </location>
</feature>
<reference evidence="16" key="2">
    <citation type="submission" date="2021-04" db="EMBL/GenBank/DDBJ databases">
        <authorList>
            <person name="Gilroy R."/>
        </authorList>
    </citation>
    <scope>NUCLEOTIDE SEQUENCE</scope>
    <source>
        <strain evidence="16">CHK185-1770</strain>
    </source>
</reference>
<sequence length="389" mass="41251">MAVKEQFGAVIVAAGNSTRMGGALSKVLEPLGGKPVLLYSAEVLAACPAVGELCVVCREEDRKTVQELLAPVTDKPVQVVPGGSQRQDSVRRGVEALSPAWEYVLIHDGARPFVTVSLAEAVCQDAVRWGAATAAVASKDTCKLSDAQGFVESTPPRERLMAIQTPQAFERQLYQRALQEALASGKEYTDDCQLVEAAGGKVRLTPGDYRNIKLTTPEDRLAARAYLQKEEKAMRVGFGYDVHKLVEGRKLILGGVEVPFEKGLLGHSDADVLAHAIADALLGAAALGDIGKLFPDTDPAYQGADSLQLLAQVCALLRREGWTISNIDATVTAQRPKLSPHIASMRENLARACGVEVSQVSVKATTEEGLGFTGSGEGMAASAVCLLEG</sequence>
<dbReference type="EC" id="2.7.7.60" evidence="14"/>
<comment type="similarity">
    <text evidence="14">In the N-terminal section; belongs to the IspD/TarI cytidylyltransferase family. IspD subfamily.</text>
</comment>
<evidence type="ECO:0000256" key="8">
    <source>
        <dbReference type="ARBA" id="ARBA00022679"/>
    </source>
</evidence>
<name>A0A9D2SFU9_9FIRM</name>
<reference evidence="16" key="1">
    <citation type="journal article" date="2021" name="PeerJ">
        <title>Extensive microbial diversity within the chicken gut microbiome revealed by metagenomics and culture.</title>
        <authorList>
            <person name="Gilroy R."/>
            <person name="Ravi A."/>
            <person name="Getino M."/>
            <person name="Pursley I."/>
            <person name="Horton D.L."/>
            <person name="Alikhan N.F."/>
            <person name="Baker D."/>
            <person name="Gharbi K."/>
            <person name="Hall N."/>
            <person name="Watson M."/>
            <person name="Adriaenssens E.M."/>
            <person name="Foster-Nyarko E."/>
            <person name="Jarju S."/>
            <person name="Secka A."/>
            <person name="Antonio M."/>
            <person name="Oren A."/>
            <person name="Chaudhuri R.R."/>
            <person name="La Ragione R."/>
            <person name="Hildebrand F."/>
            <person name="Pallen M.J."/>
        </authorList>
    </citation>
    <scope>NUCLEOTIDE SEQUENCE</scope>
    <source>
        <strain evidence="16">CHK185-1770</strain>
    </source>
</reference>
<dbReference type="InterPro" id="IPR020555">
    <property type="entry name" value="MECDP_synthase_CS"/>
</dbReference>
<dbReference type="SUPFAM" id="SSF53448">
    <property type="entry name" value="Nucleotide-diphospho-sugar transferases"/>
    <property type="match status" value="1"/>
</dbReference>
<feature type="site" description="Positions MEP for the nucleophilic attack" evidence="14">
    <location>
        <position position="157"/>
    </location>
</feature>
<evidence type="ECO:0000313" key="17">
    <source>
        <dbReference type="Proteomes" id="UP000826793"/>
    </source>
</evidence>
<dbReference type="NCBIfam" id="TIGR00453">
    <property type="entry name" value="ispD"/>
    <property type="match status" value="1"/>
</dbReference>
<dbReference type="PANTHER" id="PTHR43181:SF1">
    <property type="entry name" value="2-C-METHYL-D-ERYTHRITOL 2,4-CYCLODIPHOSPHATE SYNTHASE, CHLOROPLASTIC"/>
    <property type="match status" value="1"/>
</dbReference>
<comment type="similarity">
    <text evidence="7">Belongs to the IspD/TarI cytidylyltransferase family. IspD subfamily.</text>
</comment>
<dbReference type="InterPro" id="IPR001228">
    <property type="entry name" value="IspD"/>
</dbReference>
<feature type="site" description="Transition state stabilizer" evidence="14">
    <location>
        <position position="366"/>
    </location>
</feature>
<dbReference type="InterPro" id="IPR026596">
    <property type="entry name" value="IspD/F"/>
</dbReference>
<keyword evidence="10 14" id="KW-0479">Metal-binding</keyword>
<dbReference type="InterPro" id="IPR029044">
    <property type="entry name" value="Nucleotide-diphossugar_trans"/>
</dbReference>
<evidence type="ECO:0000256" key="13">
    <source>
        <dbReference type="ARBA" id="ARBA00023268"/>
    </source>
</evidence>
<dbReference type="GO" id="GO:0050518">
    <property type="term" value="F:2-C-methyl-D-erythritol 4-phosphate cytidylyltransferase activity"/>
    <property type="evidence" value="ECO:0007669"/>
    <property type="project" value="UniProtKB-UniRule"/>
</dbReference>
<dbReference type="CDD" id="cd00554">
    <property type="entry name" value="MECDP_synthase"/>
    <property type="match status" value="1"/>
</dbReference>
<comment type="pathway">
    <text evidence="5 14">Isoprenoid biosynthesis; isopentenyl diphosphate biosynthesis via DXP pathway; isopentenyl diphosphate from 1-deoxy-D-xylulose 5-phosphate: step 2/6.</text>
</comment>
<dbReference type="PANTHER" id="PTHR43181">
    <property type="entry name" value="2-C-METHYL-D-ERYTHRITOL 2,4-CYCLODIPHOSPHATE SYNTHASE, CHLOROPLASTIC"/>
    <property type="match status" value="1"/>
</dbReference>
<keyword evidence="8 14" id="KW-0808">Transferase</keyword>
<dbReference type="FunFam" id="3.30.1330.50:FF:000001">
    <property type="entry name" value="2-C-methyl-D-erythritol 2,4-cyclodiphosphate synthase"/>
    <property type="match status" value="1"/>
</dbReference>
<dbReference type="Gene3D" id="3.30.1330.50">
    <property type="entry name" value="2-C-methyl-D-erythritol 2,4-cyclodiphosphate synthase"/>
    <property type="match status" value="1"/>
</dbReference>
<feature type="binding site" evidence="14">
    <location>
        <begin position="289"/>
        <end position="291"/>
    </location>
    <ligand>
        <name>4-CDP-2-C-methyl-D-erythritol 2-phosphate</name>
        <dbReference type="ChEBI" id="CHEBI:57919"/>
    </ligand>
</feature>
<evidence type="ECO:0000256" key="6">
    <source>
        <dbReference type="ARBA" id="ARBA00008480"/>
    </source>
</evidence>
<evidence type="ECO:0000313" key="16">
    <source>
        <dbReference type="EMBL" id="HJB97953.1"/>
    </source>
</evidence>
<dbReference type="CDD" id="cd02516">
    <property type="entry name" value="CDP-ME_synthetase"/>
    <property type="match status" value="1"/>
</dbReference>
<accession>A0A9D2SFU9</accession>
<feature type="site" description="Transition state stabilizer" evidence="14">
    <location>
        <position position="267"/>
    </location>
</feature>
<dbReference type="InterPro" id="IPR003526">
    <property type="entry name" value="MECDP_synthase"/>
</dbReference>
<dbReference type="Gene3D" id="3.90.550.10">
    <property type="entry name" value="Spore Coat Polysaccharide Biosynthesis Protein SpsA, Chain A"/>
    <property type="match status" value="1"/>
</dbReference>
<dbReference type="FunFam" id="3.90.550.10:FF:000003">
    <property type="entry name" value="2-C-methyl-D-erythritol 4-phosphate cytidylyltransferase"/>
    <property type="match status" value="1"/>
</dbReference>
<feature type="region of interest" description="2-C-methyl-D-erythritol 2,4-cyclodiphosphate synthase" evidence="14">
    <location>
        <begin position="235"/>
        <end position="389"/>
    </location>
</feature>
<evidence type="ECO:0000256" key="9">
    <source>
        <dbReference type="ARBA" id="ARBA00022695"/>
    </source>
</evidence>
<dbReference type="PROSITE" id="PS01295">
    <property type="entry name" value="ISPD"/>
    <property type="match status" value="1"/>
</dbReference>
<feature type="binding site" evidence="14">
    <location>
        <begin position="267"/>
        <end position="268"/>
    </location>
    <ligand>
        <name>4-CDP-2-C-methyl-D-erythritol 2-phosphate</name>
        <dbReference type="ChEBI" id="CHEBI:57919"/>
    </ligand>
</feature>
<evidence type="ECO:0000256" key="1">
    <source>
        <dbReference type="ARBA" id="ARBA00000200"/>
    </source>
</evidence>
<evidence type="ECO:0000256" key="2">
    <source>
        <dbReference type="ARBA" id="ARBA00001282"/>
    </source>
</evidence>
<dbReference type="NCBIfam" id="TIGR00151">
    <property type="entry name" value="ispF"/>
    <property type="match status" value="1"/>
</dbReference>
<feature type="binding site" evidence="14">
    <location>
        <position position="243"/>
    </location>
    <ligand>
        <name>a divalent metal cation</name>
        <dbReference type="ChEBI" id="CHEBI:60240"/>
    </ligand>
</feature>
<dbReference type="GO" id="GO:0046872">
    <property type="term" value="F:metal ion binding"/>
    <property type="evidence" value="ECO:0007669"/>
    <property type="project" value="UniProtKB-KW"/>
</dbReference>
<feature type="binding site" evidence="14">
    <location>
        <begin position="294"/>
        <end position="298"/>
    </location>
    <ligand>
        <name>4-CDP-2-C-methyl-D-erythritol 2-phosphate</name>
        <dbReference type="ChEBI" id="CHEBI:57919"/>
    </ligand>
</feature>
<dbReference type="EC" id="4.6.1.12" evidence="14"/>
<dbReference type="Pfam" id="PF01128">
    <property type="entry name" value="IspD"/>
    <property type="match status" value="1"/>
</dbReference>
<dbReference type="SUPFAM" id="SSF69765">
    <property type="entry name" value="IpsF-like"/>
    <property type="match status" value="1"/>
</dbReference>
<dbReference type="PROSITE" id="PS01350">
    <property type="entry name" value="ISPF"/>
    <property type="match status" value="1"/>
</dbReference>
<organism evidence="16 17">
    <name type="scientific">Candidatus Acutalibacter pullicola</name>
    <dbReference type="NCBI Taxonomy" id="2838417"/>
    <lineage>
        <taxon>Bacteria</taxon>
        <taxon>Bacillati</taxon>
        <taxon>Bacillota</taxon>
        <taxon>Clostridia</taxon>
        <taxon>Eubacteriales</taxon>
        <taxon>Acutalibacteraceae</taxon>
        <taxon>Acutalibacter</taxon>
    </lineage>
</organism>
<keyword evidence="12 14" id="KW-0456">Lyase</keyword>
<dbReference type="Pfam" id="PF02542">
    <property type="entry name" value="YgbB"/>
    <property type="match status" value="1"/>
</dbReference>
<dbReference type="InterPro" id="IPR036571">
    <property type="entry name" value="MECDP_synthase_sf"/>
</dbReference>
<dbReference type="GO" id="GO:0008685">
    <property type="term" value="F:2-C-methyl-D-erythritol 2,4-cyclodiphosphate synthase activity"/>
    <property type="evidence" value="ECO:0007669"/>
    <property type="project" value="UniProtKB-UniRule"/>
</dbReference>
<feature type="binding site" evidence="14">
    <location>
        <position position="275"/>
    </location>
    <ligand>
        <name>a divalent metal cation</name>
        <dbReference type="ChEBI" id="CHEBI:60240"/>
    </ligand>
</feature>
<keyword evidence="13 14" id="KW-0511">Multifunctional enzyme</keyword>
<dbReference type="GO" id="GO:0019288">
    <property type="term" value="P:isopentenyl diphosphate biosynthetic process, methylerythritol 4-phosphate pathway"/>
    <property type="evidence" value="ECO:0007669"/>
    <property type="project" value="UniProtKB-UniRule"/>
</dbReference>
<comment type="pathway">
    <text evidence="4 14">Isoprenoid biosynthesis; isopentenyl diphosphate biosynthesis via DXP pathway; isopentenyl diphosphate from 1-deoxy-D-xylulose 5-phosphate: step 4/6.</text>
</comment>
<feature type="binding site" evidence="14">
    <location>
        <position position="241"/>
    </location>
    <ligand>
        <name>a divalent metal cation</name>
        <dbReference type="ChEBI" id="CHEBI:60240"/>
    </ligand>
</feature>
<evidence type="ECO:0000259" key="15">
    <source>
        <dbReference type="Pfam" id="PF02542"/>
    </source>
</evidence>
<dbReference type="InterPro" id="IPR018294">
    <property type="entry name" value="ISPD_synthase_CS"/>
</dbReference>
<evidence type="ECO:0000256" key="14">
    <source>
        <dbReference type="HAMAP-Rule" id="MF_01520"/>
    </source>
</evidence>
<dbReference type="Proteomes" id="UP000826793">
    <property type="component" value="Unassembled WGS sequence"/>
</dbReference>
<evidence type="ECO:0000256" key="10">
    <source>
        <dbReference type="ARBA" id="ARBA00022723"/>
    </source>
</evidence>
<evidence type="ECO:0000256" key="5">
    <source>
        <dbReference type="ARBA" id="ARBA00004787"/>
    </source>
</evidence>
<protein>
    <recommendedName>
        <fullName evidence="14">Bifunctional enzyme IspD/IspF</fullName>
    </recommendedName>
    <domain>
        <recommendedName>
            <fullName evidence="14">2-C-methyl-D-erythritol 4-phosphate cytidylyltransferase</fullName>
            <ecNumber evidence="14">2.7.7.60</ecNumber>
        </recommendedName>
        <alternativeName>
            <fullName evidence="14">4-diphosphocytidyl-2C-methyl-D-erythritol synthase</fullName>
        </alternativeName>
        <alternativeName>
            <fullName evidence="14">MEP cytidylyltransferase</fullName>
            <shortName evidence="14">MCT</shortName>
        </alternativeName>
    </domain>
    <domain>
        <recommendedName>
            <fullName evidence="14">2-C-methyl-D-erythritol 2,4-cyclodiphosphate synthase</fullName>
            <shortName evidence="14">MECDP-synthase</shortName>
            <shortName evidence="14">MECPP-synthase</shortName>
            <shortName evidence="14">MECPS</shortName>
            <ecNumber evidence="14">4.6.1.12</ecNumber>
        </recommendedName>
    </domain>
</protein>
<dbReference type="AlphaFoldDB" id="A0A9D2SFU9"/>
<feature type="region of interest" description="2-C-methyl-D-erythritol 4-phosphate cytidylyltransferase" evidence="14">
    <location>
        <begin position="1"/>
        <end position="234"/>
    </location>
</feature>